<comment type="caution">
    <text evidence="7">The sequence shown here is derived from an EMBL/GenBank/DDBJ whole genome shotgun (WGS) entry which is preliminary data.</text>
</comment>
<evidence type="ECO:0000256" key="1">
    <source>
        <dbReference type="ARBA" id="ARBA00004370"/>
    </source>
</evidence>
<evidence type="ECO:0000256" key="4">
    <source>
        <dbReference type="ARBA" id="ARBA00023136"/>
    </source>
</evidence>
<dbReference type="SUPFAM" id="SSF103473">
    <property type="entry name" value="MFS general substrate transporter"/>
    <property type="match status" value="1"/>
</dbReference>
<feature type="transmembrane region" description="Helical" evidence="6">
    <location>
        <begin position="23"/>
        <end position="40"/>
    </location>
</feature>
<proteinExistence type="predicted"/>
<dbReference type="Gene3D" id="1.20.1250.20">
    <property type="entry name" value="MFS general substrate transporter like domains"/>
    <property type="match status" value="1"/>
</dbReference>
<feature type="transmembrane region" description="Helical" evidence="6">
    <location>
        <begin position="89"/>
        <end position="109"/>
    </location>
</feature>
<keyword evidence="3 6" id="KW-1133">Transmembrane helix</keyword>
<dbReference type="AlphaFoldDB" id="A0AAN8F3A4"/>
<sequence length="304" mass="33063">MGTCIIASAGLLYELLNGMKGSLLYFITYLVAYNSVAVSWEPNYLGAAELMPTEVRAKTTASLNIISRVSNVIAARTVGSFKGTSWEPATLVVVLGSNIFSFIITFLFLKETKNIKLDAIGSKRDVEEGSTEVSKSSAETPVSKDTVPKDESKGESEVKEDIGSADKVESDAENRTVDARSQSDEGEMYNKVTEGIPKPFKTTEEKTSEEEPKASKEEPKASREEPKVPKEEPKASKEEPKVSKGEPKASKEEPKASKEEPKVSKEEPKASKEEPQASKEGSKASMVESKEGPKQSQERVSGDK</sequence>
<dbReference type="Pfam" id="PF00083">
    <property type="entry name" value="Sugar_tr"/>
    <property type="match status" value="1"/>
</dbReference>
<dbReference type="GO" id="GO:0022857">
    <property type="term" value="F:transmembrane transporter activity"/>
    <property type="evidence" value="ECO:0007669"/>
    <property type="project" value="InterPro"/>
</dbReference>
<evidence type="ECO:0000256" key="2">
    <source>
        <dbReference type="ARBA" id="ARBA00022692"/>
    </source>
</evidence>
<dbReference type="InterPro" id="IPR036259">
    <property type="entry name" value="MFS_trans_sf"/>
</dbReference>
<reference evidence="7 8" key="1">
    <citation type="submission" date="2019-10" db="EMBL/GenBank/DDBJ databases">
        <title>Assembly and Annotation for the nematode Trichostrongylus colubriformis.</title>
        <authorList>
            <person name="Martin J."/>
        </authorList>
    </citation>
    <scope>NUCLEOTIDE SEQUENCE [LARGE SCALE GENOMIC DNA]</scope>
    <source>
        <strain evidence="7">G859</strain>
        <tissue evidence="7">Whole worm</tissue>
    </source>
</reference>
<evidence type="ECO:0000313" key="7">
    <source>
        <dbReference type="EMBL" id="KAK5968394.1"/>
    </source>
</evidence>
<organism evidence="7 8">
    <name type="scientific">Trichostrongylus colubriformis</name>
    <name type="common">Black scour worm</name>
    <dbReference type="NCBI Taxonomy" id="6319"/>
    <lineage>
        <taxon>Eukaryota</taxon>
        <taxon>Metazoa</taxon>
        <taxon>Ecdysozoa</taxon>
        <taxon>Nematoda</taxon>
        <taxon>Chromadorea</taxon>
        <taxon>Rhabditida</taxon>
        <taxon>Rhabditina</taxon>
        <taxon>Rhabditomorpha</taxon>
        <taxon>Strongyloidea</taxon>
        <taxon>Trichostrongylidae</taxon>
        <taxon>Trichostrongylus</taxon>
    </lineage>
</organism>
<comment type="subcellular location">
    <subcellularLocation>
        <location evidence="1">Membrane</location>
    </subcellularLocation>
</comment>
<dbReference type="EMBL" id="WIXE01021425">
    <property type="protein sequence ID" value="KAK5968394.1"/>
    <property type="molecule type" value="Genomic_DNA"/>
</dbReference>
<protein>
    <submittedName>
        <fullName evidence="7">Uncharacterized protein</fullName>
    </submittedName>
</protein>
<dbReference type="Proteomes" id="UP001331761">
    <property type="component" value="Unassembled WGS sequence"/>
</dbReference>
<keyword evidence="8" id="KW-1185">Reference proteome</keyword>
<accession>A0AAN8F3A4</accession>
<feature type="compositionally biased region" description="Basic and acidic residues" evidence="5">
    <location>
        <begin position="146"/>
        <end position="183"/>
    </location>
</feature>
<evidence type="ECO:0000256" key="3">
    <source>
        <dbReference type="ARBA" id="ARBA00022989"/>
    </source>
</evidence>
<keyword evidence="4 6" id="KW-0472">Membrane</keyword>
<evidence type="ECO:0000313" key="8">
    <source>
        <dbReference type="Proteomes" id="UP001331761"/>
    </source>
</evidence>
<dbReference type="InterPro" id="IPR005828">
    <property type="entry name" value="MFS_sugar_transport-like"/>
</dbReference>
<gene>
    <name evidence="7" type="ORF">GCK32_013941</name>
</gene>
<keyword evidence="2 6" id="KW-0812">Transmembrane</keyword>
<feature type="compositionally biased region" description="Polar residues" evidence="5">
    <location>
        <begin position="131"/>
        <end position="140"/>
    </location>
</feature>
<evidence type="ECO:0000256" key="5">
    <source>
        <dbReference type="SAM" id="MobiDB-lite"/>
    </source>
</evidence>
<name>A0AAN8F3A4_TRICO</name>
<feature type="compositionally biased region" description="Basic and acidic residues" evidence="5">
    <location>
        <begin position="201"/>
        <end position="304"/>
    </location>
</feature>
<feature type="region of interest" description="Disordered" evidence="5">
    <location>
        <begin position="126"/>
        <end position="304"/>
    </location>
</feature>
<evidence type="ECO:0000256" key="6">
    <source>
        <dbReference type="SAM" id="Phobius"/>
    </source>
</evidence>
<dbReference type="GO" id="GO:0016020">
    <property type="term" value="C:membrane"/>
    <property type="evidence" value="ECO:0007669"/>
    <property type="project" value="UniProtKB-SubCell"/>
</dbReference>